<dbReference type="SMART" id="SM00980">
    <property type="entry name" value="THAP"/>
    <property type="match status" value="1"/>
</dbReference>
<evidence type="ECO:0000259" key="8">
    <source>
        <dbReference type="PROSITE" id="PS50950"/>
    </source>
</evidence>
<proteinExistence type="predicted"/>
<dbReference type="InterPro" id="IPR027806">
    <property type="entry name" value="HARBI1_dom"/>
</dbReference>
<dbReference type="Pfam" id="PF05485">
    <property type="entry name" value="THAP"/>
    <property type="match status" value="1"/>
</dbReference>
<evidence type="ECO:0000313" key="10">
    <source>
        <dbReference type="Proteomes" id="UP000053240"/>
    </source>
</evidence>
<evidence type="ECO:0000256" key="5">
    <source>
        <dbReference type="ARBA" id="ARBA00023125"/>
    </source>
</evidence>
<dbReference type="OMA" id="RESSHEC"/>
<reference evidence="9 10" key="1">
    <citation type="journal article" date="2015" name="Nat. Commun.">
        <title>Outbred genome sequencing and CRISPR/Cas9 gene editing in butterflies.</title>
        <authorList>
            <person name="Li X."/>
            <person name="Fan D."/>
            <person name="Zhang W."/>
            <person name="Liu G."/>
            <person name="Zhang L."/>
            <person name="Zhao L."/>
            <person name="Fang X."/>
            <person name="Chen L."/>
            <person name="Dong Y."/>
            <person name="Chen Y."/>
            <person name="Ding Y."/>
            <person name="Zhao R."/>
            <person name="Feng M."/>
            <person name="Zhu Y."/>
            <person name="Feng Y."/>
            <person name="Jiang X."/>
            <person name="Zhu D."/>
            <person name="Xiang H."/>
            <person name="Feng X."/>
            <person name="Li S."/>
            <person name="Wang J."/>
            <person name="Zhang G."/>
            <person name="Kronforst M.R."/>
            <person name="Wang W."/>
        </authorList>
    </citation>
    <scope>NUCLEOTIDE SEQUENCE [LARGE SCALE GENOMIC DNA]</scope>
    <source>
        <strain evidence="9">Ya'a_city_454_Pm</strain>
        <tissue evidence="9">Whole body</tissue>
    </source>
</reference>
<dbReference type="Pfam" id="PF13359">
    <property type="entry name" value="DDE_Tnp_4"/>
    <property type="match status" value="1"/>
</dbReference>
<feature type="domain" description="THAP-type" evidence="8">
    <location>
        <begin position="1"/>
        <end position="95"/>
    </location>
</feature>
<keyword evidence="2" id="KW-0479">Metal-binding</keyword>
<comment type="cofactor">
    <cofactor evidence="1">
        <name>a divalent metal cation</name>
        <dbReference type="ChEBI" id="CHEBI:60240"/>
    </cofactor>
</comment>
<evidence type="ECO:0000256" key="2">
    <source>
        <dbReference type="ARBA" id="ARBA00022723"/>
    </source>
</evidence>
<dbReference type="Proteomes" id="UP000053240">
    <property type="component" value="Unassembled WGS sequence"/>
</dbReference>
<accession>A0A194RCR5</accession>
<dbReference type="SUPFAM" id="SSF57716">
    <property type="entry name" value="Glucocorticoid receptor-like (DNA-binding domain)"/>
    <property type="match status" value="1"/>
</dbReference>
<keyword evidence="4" id="KW-0862">Zinc</keyword>
<dbReference type="PROSITE" id="PS50950">
    <property type="entry name" value="ZF_THAP"/>
    <property type="match status" value="1"/>
</dbReference>
<evidence type="ECO:0000256" key="1">
    <source>
        <dbReference type="ARBA" id="ARBA00001968"/>
    </source>
</evidence>
<evidence type="ECO:0000256" key="3">
    <source>
        <dbReference type="ARBA" id="ARBA00022771"/>
    </source>
</evidence>
<dbReference type="InParanoid" id="A0A194RCR5"/>
<evidence type="ECO:0000256" key="4">
    <source>
        <dbReference type="ARBA" id="ARBA00022833"/>
    </source>
</evidence>
<dbReference type="GO" id="GO:0008270">
    <property type="term" value="F:zinc ion binding"/>
    <property type="evidence" value="ECO:0007669"/>
    <property type="project" value="UniProtKB-KW"/>
</dbReference>
<evidence type="ECO:0000313" key="9">
    <source>
        <dbReference type="EMBL" id="KPJ15264.1"/>
    </source>
</evidence>
<keyword evidence="3 6" id="KW-0863">Zinc-finger</keyword>
<organism evidence="9 10">
    <name type="scientific">Papilio machaon</name>
    <name type="common">Old World swallowtail butterfly</name>
    <dbReference type="NCBI Taxonomy" id="76193"/>
    <lineage>
        <taxon>Eukaryota</taxon>
        <taxon>Metazoa</taxon>
        <taxon>Ecdysozoa</taxon>
        <taxon>Arthropoda</taxon>
        <taxon>Hexapoda</taxon>
        <taxon>Insecta</taxon>
        <taxon>Pterygota</taxon>
        <taxon>Neoptera</taxon>
        <taxon>Endopterygota</taxon>
        <taxon>Lepidoptera</taxon>
        <taxon>Glossata</taxon>
        <taxon>Ditrysia</taxon>
        <taxon>Papilionoidea</taxon>
        <taxon>Papilionidae</taxon>
        <taxon>Papilioninae</taxon>
        <taxon>Papilio</taxon>
    </lineage>
</organism>
<dbReference type="KEGG" id="pmac:106710629"/>
<name>A0A194RCR5_PAPMA</name>
<dbReference type="OrthoDB" id="7782839at2759"/>
<dbReference type="EMBL" id="KQ460397">
    <property type="protein sequence ID" value="KPJ15264.1"/>
    <property type="molecule type" value="Genomic_DNA"/>
</dbReference>
<gene>
    <name evidence="9" type="ORF">RR48_09291</name>
</gene>
<protein>
    <recommendedName>
        <fullName evidence="8">THAP-type domain-containing protein</fullName>
    </recommendedName>
</protein>
<keyword evidence="10" id="KW-1185">Reference proteome</keyword>
<evidence type="ECO:0000256" key="7">
    <source>
        <dbReference type="SAM" id="MobiDB-lite"/>
    </source>
</evidence>
<dbReference type="GO" id="GO:0003677">
    <property type="term" value="F:DNA binding"/>
    <property type="evidence" value="ECO:0007669"/>
    <property type="project" value="UniProtKB-UniRule"/>
</dbReference>
<keyword evidence="5 6" id="KW-0238">DNA-binding</keyword>
<dbReference type="InterPro" id="IPR006612">
    <property type="entry name" value="THAP_Znf"/>
</dbReference>
<feature type="region of interest" description="Disordered" evidence="7">
    <location>
        <begin position="225"/>
        <end position="253"/>
    </location>
</feature>
<feature type="compositionally biased region" description="Polar residues" evidence="7">
    <location>
        <begin position="238"/>
        <end position="249"/>
    </location>
</feature>
<dbReference type="PANTHER" id="PTHR23080">
    <property type="entry name" value="THAP DOMAIN PROTEIN"/>
    <property type="match status" value="1"/>
</dbReference>
<evidence type="ECO:0000256" key="6">
    <source>
        <dbReference type="PROSITE-ProRule" id="PRU00309"/>
    </source>
</evidence>
<sequence length="568" mass="65124">MNSKVYKWCVVPQCNNTSIKTPNKLFVYVPNNKTMRNKWLTLARRDPTDLSLNTSIYFCEDHFDLPNDMDNYMEYHVMGLVSQVRMKPGCIPTKFECQIDRRKRTAHTKERPYIIKKQRRALIEEFEKNLENKSITKKHLELGEASSSGSVLHDNIEENLTENSALRTTDKSIQVFITHKFRSKAIQTENKLINQMTSPLKPHTRSVSTSPLKVTRGNFTSPWTSTLHKPSRQIYPPANQSDSDTSFTPSVMHRESSPSTIYLQIESISDCSEMIQDDKKQEASKILECTLLKITKSPRFYIGVPKSCYDLIHLIEKHTNIPANNILMCLKKIRLNNPFRELADDFTMTPSHASKIFLKNIPLLASVMRPFLVNLNKHSIKSNLPMAFRHKYHNVSCIIDCLEIEVQKPSKALHQSLTWSEYKKANTIKYLVSCTPNGLVNYISPGFGGRITDTCLVESCNFIKCLQSGMCVMADRGFKHVEQYLRREGVQLVRPPSVTTGAKLSKAEARETKQIASLRIHVERVIRRLREFNMLRPHACLNHNLIKVLDDVITIACGLINLQDSLIK</sequence>
<dbReference type="AlphaFoldDB" id="A0A194RCR5"/>